<keyword evidence="11" id="KW-1185">Reference proteome</keyword>
<dbReference type="OrthoDB" id="7939379at2"/>
<evidence type="ECO:0000256" key="7">
    <source>
        <dbReference type="ARBA" id="ARBA00023136"/>
    </source>
</evidence>
<feature type="transmembrane region" description="Helical" evidence="8">
    <location>
        <begin position="106"/>
        <end position="127"/>
    </location>
</feature>
<gene>
    <name evidence="10" type="ordered locus">bll4140</name>
</gene>
<dbReference type="Pfam" id="PF00528">
    <property type="entry name" value="BPD_transp_1"/>
    <property type="match status" value="1"/>
</dbReference>
<comment type="similarity">
    <text evidence="2 8">Belongs to the binding-protein-dependent transport system permease family.</text>
</comment>
<feature type="domain" description="ABC transmembrane type-1" evidence="9">
    <location>
        <begin position="102"/>
        <end position="314"/>
    </location>
</feature>
<dbReference type="GO" id="GO:0022857">
    <property type="term" value="F:transmembrane transporter activity"/>
    <property type="evidence" value="ECO:0000318"/>
    <property type="project" value="GO_Central"/>
</dbReference>
<dbReference type="HOGENOM" id="CLU_016047_0_2_5"/>
<dbReference type="PhylomeDB" id="Q89MQ2"/>
<keyword evidence="3 8" id="KW-0813">Transport</keyword>
<name>Q89MQ2_BRADU</name>
<dbReference type="EnsemblBacteria" id="BAC49405">
    <property type="protein sequence ID" value="BAC49405"/>
    <property type="gene ID" value="BAC49405"/>
</dbReference>
<evidence type="ECO:0000256" key="3">
    <source>
        <dbReference type="ARBA" id="ARBA00022448"/>
    </source>
</evidence>
<sequence>MRSTSRRGEMSLAEPATLPVAATAPPRLLLLRRFSARFKTSLPAYLLLLPSLIFLALFTYGAMGRVMIDALYQRATPKAPVRFVGFENINAVLADPAFTGAIVNNLVYAVGTAIPSIGLALLFALALSRTNAFNSVLRAALFLPVLIPMVAASALFLFIFLPNVGLLDYYIGRLLPVLPNWLGDSDIALYAIMVITIWKNAGYYMLFFLAGLQAVPEDVMEAAHLDGAGPYQRLRHIILPELKPTFLFVTVIATLNAVTQVDHVFVMTKGGPSNATNLVLFYIYQQAVEHYDIGKASAATLLTLAVLMGLTALSFRTMANREGGP</sequence>
<accession>Q89MQ2</accession>
<evidence type="ECO:0000313" key="11">
    <source>
        <dbReference type="Proteomes" id="UP000002526"/>
    </source>
</evidence>
<dbReference type="PROSITE" id="PS50928">
    <property type="entry name" value="ABC_TM1"/>
    <property type="match status" value="1"/>
</dbReference>
<dbReference type="AlphaFoldDB" id="Q89MQ2"/>
<dbReference type="PANTHER" id="PTHR43227:SF11">
    <property type="entry name" value="BLL4140 PROTEIN"/>
    <property type="match status" value="1"/>
</dbReference>
<evidence type="ECO:0000256" key="4">
    <source>
        <dbReference type="ARBA" id="ARBA00022475"/>
    </source>
</evidence>
<dbReference type="STRING" id="224911.AAV28_17735"/>
<evidence type="ECO:0000256" key="2">
    <source>
        <dbReference type="ARBA" id="ARBA00009306"/>
    </source>
</evidence>
<feature type="transmembrane region" description="Helical" evidence="8">
    <location>
        <begin position="139"/>
        <end position="167"/>
    </location>
</feature>
<dbReference type="SUPFAM" id="SSF161098">
    <property type="entry name" value="MetI-like"/>
    <property type="match status" value="1"/>
</dbReference>
<keyword evidence="5 8" id="KW-0812">Transmembrane</keyword>
<dbReference type="Gene3D" id="1.10.3720.10">
    <property type="entry name" value="MetI-like"/>
    <property type="match status" value="1"/>
</dbReference>
<evidence type="ECO:0000256" key="1">
    <source>
        <dbReference type="ARBA" id="ARBA00004651"/>
    </source>
</evidence>
<dbReference type="GO" id="GO:0005886">
    <property type="term" value="C:plasma membrane"/>
    <property type="evidence" value="ECO:0007669"/>
    <property type="project" value="UniProtKB-SubCell"/>
</dbReference>
<dbReference type="PATRIC" id="fig|224911.5.peg.4152"/>
<evidence type="ECO:0000256" key="5">
    <source>
        <dbReference type="ARBA" id="ARBA00022692"/>
    </source>
</evidence>
<feature type="transmembrane region" description="Helical" evidence="8">
    <location>
        <begin position="187"/>
        <end position="210"/>
    </location>
</feature>
<dbReference type="KEGG" id="bja:bll4140"/>
<dbReference type="Proteomes" id="UP000002526">
    <property type="component" value="Chromosome"/>
</dbReference>
<evidence type="ECO:0000259" key="9">
    <source>
        <dbReference type="PROSITE" id="PS50928"/>
    </source>
</evidence>
<dbReference type="InterPro" id="IPR035906">
    <property type="entry name" value="MetI-like_sf"/>
</dbReference>
<organism evidence="10 11">
    <name type="scientific">Bradyrhizobium diazoefficiens (strain JCM 10833 / BCRC 13528 / IAM 13628 / NBRC 14792 / USDA 110)</name>
    <dbReference type="NCBI Taxonomy" id="224911"/>
    <lineage>
        <taxon>Bacteria</taxon>
        <taxon>Pseudomonadati</taxon>
        <taxon>Pseudomonadota</taxon>
        <taxon>Alphaproteobacteria</taxon>
        <taxon>Hyphomicrobiales</taxon>
        <taxon>Nitrobacteraceae</taxon>
        <taxon>Bradyrhizobium</taxon>
    </lineage>
</organism>
<evidence type="ECO:0000313" key="10">
    <source>
        <dbReference type="EMBL" id="BAC49405.1"/>
    </source>
</evidence>
<dbReference type="eggNOG" id="COG1175">
    <property type="taxonomic scope" value="Bacteria"/>
</dbReference>
<evidence type="ECO:0000256" key="8">
    <source>
        <dbReference type="RuleBase" id="RU363032"/>
    </source>
</evidence>
<dbReference type="InterPro" id="IPR050809">
    <property type="entry name" value="UgpAE/MalFG_permease"/>
</dbReference>
<comment type="subcellular location">
    <subcellularLocation>
        <location evidence="1 8">Cell membrane</location>
        <topology evidence="1 8">Multi-pass membrane protein</topology>
    </subcellularLocation>
</comment>
<dbReference type="GO" id="GO:0016020">
    <property type="term" value="C:membrane"/>
    <property type="evidence" value="ECO:0000318"/>
    <property type="project" value="GO_Central"/>
</dbReference>
<dbReference type="PANTHER" id="PTHR43227">
    <property type="entry name" value="BLL4140 PROTEIN"/>
    <property type="match status" value="1"/>
</dbReference>
<keyword evidence="7 8" id="KW-0472">Membrane</keyword>
<dbReference type="EMBL" id="BA000040">
    <property type="protein sequence ID" value="BAC49405.1"/>
    <property type="molecule type" value="Genomic_DNA"/>
</dbReference>
<protein>
    <submittedName>
        <fullName evidence="10">Bll4140 protein</fullName>
    </submittedName>
</protein>
<evidence type="ECO:0000256" key="6">
    <source>
        <dbReference type="ARBA" id="ARBA00022989"/>
    </source>
</evidence>
<feature type="transmembrane region" description="Helical" evidence="8">
    <location>
        <begin position="42"/>
        <end position="63"/>
    </location>
</feature>
<proteinExistence type="inferred from homology"/>
<dbReference type="CDD" id="cd06261">
    <property type="entry name" value="TM_PBP2"/>
    <property type="match status" value="1"/>
</dbReference>
<feature type="transmembrane region" description="Helical" evidence="8">
    <location>
        <begin position="296"/>
        <end position="315"/>
    </location>
</feature>
<keyword evidence="6 8" id="KW-1133">Transmembrane helix</keyword>
<keyword evidence="4" id="KW-1003">Cell membrane</keyword>
<dbReference type="InterPro" id="IPR000515">
    <property type="entry name" value="MetI-like"/>
</dbReference>
<reference evidence="11" key="1">
    <citation type="journal article" date="2002" name="DNA Res.">
        <title>Complete genomic sequence of nitrogen-fixing symbiotic bacterium Bradyrhizobium japonicum USDA110.</title>
        <authorList>
            <person name="Kaneko T."/>
            <person name="Nakamura Y."/>
            <person name="Sato S."/>
            <person name="Minamisawa K."/>
            <person name="Uchiumi T."/>
            <person name="Sasamoto S."/>
            <person name="Watanabe A."/>
            <person name="Idesawa K."/>
            <person name="Iriguchi M."/>
            <person name="Kawashima K."/>
            <person name="Kohara M."/>
            <person name="Matsumoto M."/>
            <person name="Shimpo S."/>
            <person name="Tsuruoka H."/>
            <person name="Wada T."/>
            <person name="Yamada M."/>
            <person name="Tabata S."/>
        </authorList>
    </citation>
    <scope>NUCLEOTIDE SEQUENCE [LARGE SCALE GENOMIC DNA]</scope>
    <source>
        <strain evidence="11">JCM 10833 / BCRC 13528 / IAM 13628 / NBRC 14792 / USDA 110</strain>
    </source>
</reference>
<dbReference type="InParanoid" id="Q89MQ2"/>